<proteinExistence type="predicted"/>
<protein>
    <submittedName>
        <fullName evidence="1">Unannotated protein</fullName>
    </submittedName>
</protein>
<dbReference type="AlphaFoldDB" id="A0A6J6VYQ5"/>
<name>A0A6J6VYQ5_9ZZZZ</name>
<evidence type="ECO:0000313" key="1">
    <source>
        <dbReference type="EMBL" id="CAB4776125.1"/>
    </source>
</evidence>
<organism evidence="1">
    <name type="scientific">freshwater metagenome</name>
    <dbReference type="NCBI Taxonomy" id="449393"/>
    <lineage>
        <taxon>unclassified sequences</taxon>
        <taxon>metagenomes</taxon>
        <taxon>ecological metagenomes</taxon>
    </lineage>
</organism>
<accession>A0A6J6VYQ5</accession>
<reference evidence="1" key="1">
    <citation type="submission" date="2020-05" db="EMBL/GenBank/DDBJ databases">
        <authorList>
            <person name="Chiriac C."/>
            <person name="Salcher M."/>
            <person name="Ghai R."/>
            <person name="Kavagutti S V."/>
        </authorList>
    </citation>
    <scope>NUCLEOTIDE SEQUENCE</scope>
</reference>
<sequence>MHGRRVVGEPALDRLVDGDMPIGIDARSLYAVGLDWLGGPTDELLGGRFDRYGTL</sequence>
<dbReference type="EMBL" id="CAEZYR010000230">
    <property type="protein sequence ID" value="CAB4776125.1"/>
    <property type="molecule type" value="Genomic_DNA"/>
</dbReference>
<gene>
    <name evidence="1" type="ORF">UFOPK2754_03378</name>
</gene>